<dbReference type="GO" id="GO:0043025">
    <property type="term" value="C:neuronal cell body"/>
    <property type="evidence" value="ECO:0007669"/>
    <property type="project" value="TreeGrafter"/>
</dbReference>
<reference evidence="11" key="1">
    <citation type="journal article" date="2023" name="PLoS Negl. Trop. Dis.">
        <title>A genome sequence for Biomphalaria pfeifferi, the major vector snail for the human-infecting parasite Schistosoma mansoni.</title>
        <authorList>
            <person name="Bu L."/>
            <person name="Lu L."/>
            <person name="Laidemitt M.R."/>
            <person name="Zhang S.M."/>
            <person name="Mutuku M."/>
            <person name="Mkoji G."/>
            <person name="Steinauer M."/>
            <person name="Loker E.S."/>
        </authorList>
    </citation>
    <scope>NUCLEOTIDE SEQUENCE</scope>
    <source>
        <strain evidence="11">KasaAsao</strain>
    </source>
</reference>
<feature type="compositionally biased region" description="Basic and acidic residues" evidence="8">
    <location>
        <begin position="262"/>
        <end position="279"/>
    </location>
</feature>
<comment type="caution">
    <text evidence="11">The sequence shown here is derived from an EMBL/GenBank/DDBJ whole genome shotgun (WGS) entry which is preliminary data.</text>
</comment>
<dbReference type="PANTHER" id="PTHR21723">
    <property type="entry name" value="RESISTANCE TO INHIBITORS OF CHOLINESTERASE PROTEIN 3 RIC3"/>
    <property type="match status" value="1"/>
</dbReference>
<feature type="transmembrane region" description="Helical" evidence="9">
    <location>
        <begin position="6"/>
        <end position="24"/>
    </location>
</feature>
<dbReference type="AlphaFoldDB" id="A0AAD8B9S5"/>
<sequence length="322" mass="36481">MSTLKAIGTVGIMIACFAIIYPRFMHPLVLRALGMSEPAQKMEDDSMFPPHYKNKPADGKAQTQGDDIRKHLRPGPHPGMRAAAEMQRQQAQQGSGRGMMGVVLPMYAIGIVLYLVYTLFKVFNKSKNNSWSKISGQYEDYSVDRMGFPADFDGSADVHGYLQDQHHRKEFEDLLSRVDDKNVSTEEMRALQKRLEETEAQMTRILQAMQSVQNNVNRMTTDSPTEKAEGKDIPKQAVSHEEVLEDLKAKETSDAVQGVEGPVREVEETRDVDLDAIDKDSDEDKSEKEEDVDEQNLPSDKNIHDESDSHVRQRRLKTKNEQ</sequence>
<dbReference type="InterPro" id="IPR032763">
    <property type="entry name" value="RIC3_N"/>
</dbReference>
<dbReference type="EMBL" id="JASAOG010000127">
    <property type="protein sequence ID" value="KAK0049365.1"/>
    <property type="molecule type" value="Genomic_DNA"/>
</dbReference>
<dbReference type="Proteomes" id="UP001233172">
    <property type="component" value="Unassembled WGS sequence"/>
</dbReference>
<dbReference type="GO" id="GO:0007271">
    <property type="term" value="P:synaptic transmission, cholinergic"/>
    <property type="evidence" value="ECO:0007669"/>
    <property type="project" value="TreeGrafter"/>
</dbReference>
<dbReference type="Pfam" id="PF15361">
    <property type="entry name" value="RIC3"/>
    <property type="match status" value="1"/>
</dbReference>
<dbReference type="GO" id="GO:0043005">
    <property type="term" value="C:neuron projection"/>
    <property type="evidence" value="ECO:0007669"/>
    <property type="project" value="TreeGrafter"/>
</dbReference>
<feature type="compositionally biased region" description="Basic residues" evidence="8">
    <location>
        <begin position="312"/>
        <end position="322"/>
    </location>
</feature>
<gene>
    <name evidence="11" type="ORF">Bpfe_021253</name>
</gene>
<proteinExistence type="inferred from homology"/>
<dbReference type="GO" id="GO:0045202">
    <property type="term" value="C:synapse"/>
    <property type="evidence" value="ECO:0007669"/>
    <property type="project" value="GOC"/>
</dbReference>
<feature type="compositionally biased region" description="Basic and acidic residues" evidence="8">
    <location>
        <begin position="301"/>
        <end position="311"/>
    </location>
</feature>
<evidence type="ECO:0000313" key="11">
    <source>
        <dbReference type="EMBL" id="KAK0049365.1"/>
    </source>
</evidence>
<accession>A0AAD8B9S5</accession>
<keyword evidence="4" id="KW-0256">Endoplasmic reticulum</keyword>
<feature type="coiled-coil region" evidence="7">
    <location>
        <begin position="181"/>
        <end position="215"/>
    </location>
</feature>
<comment type="subcellular location">
    <subcellularLocation>
        <location evidence="1">Endoplasmic reticulum membrane</location>
    </subcellularLocation>
</comment>
<evidence type="ECO:0000256" key="9">
    <source>
        <dbReference type="SAM" id="Phobius"/>
    </source>
</evidence>
<keyword evidence="3 9" id="KW-0812">Transmembrane</keyword>
<feature type="region of interest" description="Disordered" evidence="8">
    <location>
        <begin position="247"/>
        <end position="322"/>
    </location>
</feature>
<evidence type="ECO:0000256" key="4">
    <source>
        <dbReference type="ARBA" id="ARBA00022824"/>
    </source>
</evidence>
<evidence type="ECO:0000256" key="8">
    <source>
        <dbReference type="SAM" id="MobiDB-lite"/>
    </source>
</evidence>
<dbReference type="InterPro" id="IPR026160">
    <property type="entry name" value="Ric3"/>
</dbReference>
<feature type="compositionally biased region" description="Acidic residues" evidence="8">
    <location>
        <begin position="280"/>
        <end position="294"/>
    </location>
</feature>
<evidence type="ECO:0000313" key="12">
    <source>
        <dbReference type="Proteomes" id="UP001233172"/>
    </source>
</evidence>
<keyword evidence="7" id="KW-0175">Coiled coil</keyword>
<feature type="region of interest" description="Disordered" evidence="8">
    <location>
        <begin position="44"/>
        <end position="68"/>
    </location>
</feature>
<evidence type="ECO:0000259" key="10">
    <source>
        <dbReference type="Pfam" id="PF15361"/>
    </source>
</evidence>
<evidence type="ECO:0000256" key="5">
    <source>
        <dbReference type="ARBA" id="ARBA00022989"/>
    </source>
</evidence>
<dbReference type="GO" id="GO:0005789">
    <property type="term" value="C:endoplasmic reticulum membrane"/>
    <property type="evidence" value="ECO:0007669"/>
    <property type="project" value="UniProtKB-SubCell"/>
</dbReference>
<dbReference type="PANTHER" id="PTHR21723:SF3">
    <property type="entry name" value="PROTEIN RIC-3"/>
    <property type="match status" value="1"/>
</dbReference>
<evidence type="ECO:0000256" key="2">
    <source>
        <dbReference type="ARBA" id="ARBA00008538"/>
    </source>
</evidence>
<dbReference type="GO" id="GO:0034394">
    <property type="term" value="P:protein localization to cell surface"/>
    <property type="evidence" value="ECO:0007669"/>
    <property type="project" value="TreeGrafter"/>
</dbReference>
<protein>
    <submittedName>
        <fullName evidence="11">Resistance to inhibitors of cholinesterase protein 3</fullName>
    </submittedName>
</protein>
<reference evidence="11" key="2">
    <citation type="submission" date="2023-04" db="EMBL/GenBank/DDBJ databases">
        <authorList>
            <person name="Bu L."/>
            <person name="Lu L."/>
            <person name="Laidemitt M.R."/>
            <person name="Zhang S.M."/>
            <person name="Mutuku M."/>
            <person name="Mkoji G."/>
            <person name="Steinauer M."/>
            <person name="Loker E.S."/>
        </authorList>
    </citation>
    <scope>NUCLEOTIDE SEQUENCE</scope>
    <source>
        <strain evidence="11">KasaAsao</strain>
        <tissue evidence="11">Whole Snail</tissue>
    </source>
</reference>
<feature type="region of interest" description="Disordered" evidence="8">
    <location>
        <begin position="218"/>
        <end position="237"/>
    </location>
</feature>
<evidence type="ECO:0000256" key="6">
    <source>
        <dbReference type="ARBA" id="ARBA00023136"/>
    </source>
</evidence>
<dbReference type="PROSITE" id="PS51257">
    <property type="entry name" value="PROKAR_LIPOPROTEIN"/>
    <property type="match status" value="1"/>
</dbReference>
<comment type="similarity">
    <text evidence="2">Belongs to the ric-3 family.</text>
</comment>
<feature type="compositionally biased region" description="Basic and acidic residues" evidence="8">
    <location>
        <begin position="224"/>
        <end position="237"/>
    </location>
</feature>
<evidence type="ECO:0000256" key="1">
    <source>
        <dbReference type="ARBA" id="ARBA00004586"/>
    </source>
</evidence>
<feature type="transmembrane region" description="Helical" evidence="9">
    <location>
        <begin position="98"/>
        <end position="120"/>
    </location>
</feature>
<name>A0AAD8B9S5_BIOPF</name>
<evidence type="ECO:0000256" key="7">
    <source>
        <dbReference type="SAM" id="Coils"/>
    </source>
</evidence>
<organism evidence="11 12">
    <name type="scientific">Biomphalaria pfeifferi</name>
    <name type="common">Bloodfluke planorb</name>
    <name type="synonym">Freshwater snail</name>
    <dbReference type="NCBI Taxonomy" id="112525"/>
    <lineage>
        <taxon>Eukaryota</taxon>
        <taxon>Metazoa</taxon>
        <taxon>Spiralia</taxon>
        <taxon>Lophotrochozoa</taxon>
        <taxon>Mollusca</taxon>
        <taxon>Gastropoda</taxon>
        <taxon>Heterobranchia</taxon>
        <taxon>Euthyneura</taxon>
        <taxon>Panpulmonata</taxon>
        <taxon>Hygrophila</taxon>
        <taxon>Lymnaeoidea</taxon>
        <taxon>Planorbidae</taxon>
        <taxon>Biomphalaria</taxon>
    </lineage>
</organism>
<evidence type="ECO:0000256" key="3">
    <source>
        <dbReference type="ARBA" id="ARBA00022692"/>
    </source>
</evidence>
<keyword evidence="12" id="KW-1185">Reference proteome</keyword>
<feature type="domain" description="Resistance to inhibitors of cholinesterase protein 3 N-terminal" evidence="10">
    <location>
        <begin position="14"/>
        <end position="207"/>
    </location>
</feature>
<keyword evidence="5 9" id="KW-1133">Transmembrane helix</keyword>
<keyword evidence="6 9" id="KW-0472">Membrane</keyword>